<dbReference type="AlphaFoldDB" id="G9WGW5"/>
<dbReference type="EMBL" id="AFVZ01000001">
    <property type="protein sequence ID" value="EHN59373.1"/>
    <property type="molecule type" value="Genomic_DNA"/>
</dbReference>
<feature type="transmembrane region" description="Helical" evidence="1">
    <location>
        <begin position="7"/>
        <end position="29"/>
    </location>
</feature>
<dbReference type="SUPFAM" id="SSF53474">
    <property type="entry name" value="alpha/beta-Hydrolases"/>
    <property type="match status" value="1"/>
</dbReference>
<dbReference type="PANTHER" id="PTHR48098">
    <property type="entry name" value="ENTEROCHELIN ESTERASE-RELATED"/>
    <property type="match status" value="1"/>
</dbReference>
<dbReference type="Gene3D" id="3.40.50.1820">
    <property type="entry name" value="alpha/beta hydrolase"/>
    <property type="match status" value="1"/>
</dbReference>
<dbReference type="InterPro" id="IPR050583">
    <property type="entry name" value="Mycobacterial_A85_antigen"/>
</dbReference>
<dbReference type="InterPro" id="IPR029058">
    <property type="entry name" value="AB_hydrolase_fold"/>
</dbReference>
<organism evidence="2 3">
    <name type="scientific">Oenococcus kitaharae DSM 17330</name>
    <dbReference type="NCBI Taxonomy" id="1045004"/>
    <lineage>
        <taxon>Bacteria</taxon>
        <taxon>Bacillati</taxon>
        <taxon>Bacillota</taxon>
        <taxon>Bacilli</taxon>
        <taxon>Lactobacillales</taxon>
        <taxon>Lactobacillaceae</taxon>
        <taxon>Oenococcus</taxon>
    </lineage>
</organism>
<accession>G9WGW5</accession>
<keyword evidence="1" id="KW-0472">Membrane</keyword>
<reference evidence="2 3" key="1">
    <citation type="journal article" date="2012" name="PLoS ONE">
        <title>Functional divergence in the genus oenococcus as predicted by genome sequencing of the newly-described species, Oenococcus kitaharae.</title>
        <authorList>
            <person name="Borneman A.R."/>
            <person name="McCarthy J.M."/>
            <person name="Chambers P.J."/>
            <person name="Bartowsky E.J."/>
        </authorList>
    </citation>
    <scope>NUCLEOTIDE SEQUENCE [LARGE SCALE GENOMIC DNA]</scope>
    <source>
        <strain evidence="3">DSM17330</strain>
    </source>
</reference>
<dbReference type="HOGENOM" id="CLU_1041473_0_0_9"/>
<dbReference type="Proteomes" id="UP000004959">
    <property type="component" value="Chromosome"/>
</dbReference>
<protein>
    <submittedName>
        <fullName evidence="2">Putative peptidase of alpha-beta hydrolase family</fullName>
    </submittedName>
</protein>
<dbReference type="GO" id="GO:0016787">
    <property type="term" value="F:hydrolase activity"/>
    <property type="evidence" value="ECO:0007669"/>
    <property type="project" value="UniProtKB-KW"/>
</dbReference>
<keyword evidence="3" id="KW-1185">Reference proteome</keyword>
<evidence type="ECO:0000313" key="3">
    <source>
        <dbReference type="Proteomes" id="UP000004959"/>
    </source>
</evidence>
<dbReference type="PATRIC" id="fig|1045004.4.peg.1265"/>
<name>G9WGW5_9LACO</name>
<keyword evidence="1" id="KW-0812">Transmembrane</keyword>
<evidence type="ECO:0000313" key="2">
    <source>
        <dbReference type="EMBL" id="EHN59373.1"/>
    </source>
</evidence>
<gene>
    <name evidence="2" type="ORF">OKIT_1290</name>
</gene>
<sequence length="267" mass="30437">MQRKRIISITILVFVAIAAISVSVCLFFVNQSNDSQARNRLVRYQTVYKGRTYDKTALVYLPRGYQNSSKKYNVLFLMHGWGMSENDFIKGDSNDQAPVINDLMKDEKDPFIVVSPTYYPDRTFANDSQASEDRLTKRFAKTEILQVLRVVQAKYRVYKGRNHYGFAGFSFGAITGWAVMQDQLSHFRYFQMIAGGDDRAAQLRSKLLKSKLAYDVTVSVGSDDYVNNGTPYDIDRTMNTLKNVPHIRFHIELIKTGAMICRAPCGS</sequence>
<dbReference type="RefSeq" id="WP_007746250.1">
    <property type="nucleotide sequence ID" value="NZ_KE386622.1"/>
</dbReference>
<proteinExistence type="predicted"/>
<evidence type="ECO:0000256" key="1">
    <source>
        <dbReference type="SAM" id="Phobius"/>
    </source>
</evidence>
<keyword evidence="2" id="KW-0378">Hydrolase</keyword>
<dbReference type="eggNOG" id="COG2382">
    <property type="taxonomic scope" value="Bacteria"/>
</dbReference>
<keyword evidence="1" id="KW-1133">Transmembrane helix</keyword>
<comment type="caution">
    <text evidence="2">The sequence shown here is derived from an EMBL/GenBank/DDBJ whole genome shotgun (WGS) entry which is preliminary data.</text>
</comment>